<feature type="region of interest" description="Disordered" evidence="2">
    <location>
        <begin position="166"/>
        <end position="187"/>
    </location>
</feature>
<dbReference type="Proteomes" id="UP000799539">
    <property type="component" value="Unassembled WGS sequence"/>
</dbReference>
<dbReference type="OrthoDB" id="3633551at2759"/>
<evidence type="ECO:0000313" key="4">
    <source>
        <dbReference type="Proteomes" id="UP000799539"/>
    </source>
</evidence>
<keyword evidence="4" id="KW-1185">Reference proteome</keyword>
<gene>
    <name evidence="3" type="ORF">CERZMDRAFT_83941</name>
</gene>
<feature type="compositionally biased region" description="Low complexity" evidence="2">
    <location>
        <begin position="259"/>
        <end position="270"/>
    </location>
</feature>
<name>A0A6A6FIG0_9PEZI</name>
<feature type="region of interest" description="Disordered" evidence="2">
    <location>
        <begin position="441"/>
        <end position="481"/>
    </location>
</feature>
<protein>
    <submittedName>
        <fullName evidence="3">Uncharacterized protein</fullName>
    </submittedName>
</protein>
<evidence type="ECO:0000256" key="2">
    <source>
        <dbReference type="SAM" id="MobiDB-lite"/>
    </source>
</evidence>
<organism evidence="3 4">
    <name type="scientific">Cercospora zeae-maydis SCOH1-5</name>
    <dbReference type="NCBI Taxonomy" id="717836"/>
    <lineage>
        <taxon>Eukaryota</taxon>
        <taxon>Fungi</taxon>
        <taxon>Dikarya</taxon>
        <taxon>Ascomycota</taxon>
        <taxon>Pezizomycotina</taxon>
        <taxon>Dothideomycetes</taxon>
        <taxon>Dothideomycetidae</taxon>
        <taxon>Mycosphaerellales</taxon>
        <taxon>Mycosphaerellaceae</taxon>
        <taxon>Cercospora</taxon>
    </lineage>
</organism>
<feature type="compositionally biased region" description="Low complexity" evidence="2">
    <location>
        <begin position="171"/>
        <end position="181"/>
    </location>
</feature>
<dbReference type="EMBL" id="ML992671">
    <property type="protein sequence ID" value="KAF2213018.1"/>
    <property type="molecule type" value="Genomic_DNA"/>
</dbReference>
<evidence type="ECO:0000256" key="1">
    <source>
        <dbReference type="SAM" id="Coils"/>
    </source>
</evidence>
<proteinExistence type="predicted"/>
<sequence length="567" mass="62479">MDEGADVAHVGFLWSDLSSSFRTFWPRIFPLANVVEHNATTTWSSKQGTCCQAVSSSARVVLSNVALWHESPVGCLHHVSTSRHIVTWAYFRIEITDNAQGYLCATTTISIMSNLDWEQRHLSSDDLLYSVADSLQDETTTRHSRFSWWRLAIIAKREIMEEDDQTSFDGSSCCSQSSASSTVPDPTMPASLRLLTSKAALQPFVSHKQSYSIDSELGSTTSLSGTINIEDWPTPPSSAISANPNSNFSPLNALRFIASPGSPTSSSSSSFRGLMDSPKHAPPTAIAEPVKPATRSPQKPQSLPSKPPTLRICTQLREPALPRIPTAPTPGRSSQAPKTHSVEDDFLQCQLAQLRTEVSALQQKSYNLEEALRQTVDERIAVLAQRVAMSPESCLLTDPILDPSSPVLERGRPVTRSGYEMNESGFWEGRPSISLSMLPEIDVRPRPPRPSQIRPIQSAAEIRKPSQRKPKKKASLSLLPSTARPLETGLPQLSAQTRPLERASFTPGALSIKTSAGPMSFFRGAQKLSEELLLRELKLYKIVDIWKRVGKIRIRTSVHPGREHSLE</sequence>
<feature type="coiled-coil region" evidence="1">
    <location>
        <begin position="344"/>
        <end position="371"/>
    </location>
</feature>
<reference evidence="3" key="1">
    <citation type="journal article" date="2020" name="Stud. Mycol.">
        <title>101 Dothideomycetes genomes: a test case for predicting lifestyles and emergence of pathogens.</title>
        <authorList>
            <person name="Haridas S."/>
            <person name="Albert R."/>
            <person name="Binder M."/>
            <person name="Bloem J."/>
            <person name="Labutti K."/>
            <person name="Salamov A."/>
            <person name="Andreopoulos B."/>
            <person name="Baker S."/>
            <person name="Barry K."/>
            <person name="Bills G."/>
            <person name="Bluhm B."/>
            <person name="Cannon C."/>
            <person name="Castanera R."/>
            <person name="Culley D."/>
            <person name="Daum C."/>
            <person name="Ezra D."/>
            <person name="Gonzalez J."/>
            <person name="Henrissat B."/>
            <person name="Kuo A."/>
            <person name="Liang C."/>
            <person name="Lipzen A."/>
            <person name="Lutzoni F."/>
            <person name="Magnuson J."/>
            <person name="Mondo S."/>
            <person name="Nolan M."/>
            <person name="Ohm R."/>
            <person name="Pangilinan J."/>
            <person name="Park H.-J."/>
            <person name="Ramirez L."/>
            <person name="Alfaro M."/>
            <person name="Sun H."/>
            <person name="Tritt A."/>
            <person name="Yoshinaga Y."/>
            <person name="Zwiers L.-H."/>
            <person name="Turgeon B."/>
            <person name="Goodwin S."/>
            <person name="Spatafora J."/>
            <person name="Crous P."/>
            <person name="Grigoriev I."/>
        </authorList>
    </citation>
    <scope>NUCLEOTIDE SEQUENCE</scope>
    <source>
        <strain evidence="3">SCOH1-5</strain>
    </source>
</reference>
<accession>A0A6A6FIG0</accession>
<keyword evidence="1" id="KW-0175">Coiled coil</keyword>
<evidence type="ECO:0000313" key="3">
    <source>
        <dbReference type="EMBL" id="KAF2213018.1"/>
    </source>
</evidence>
<dbReference type="AlphaFoldDB" id="A0A6A6FIG0"/>
<feature type="compositionally biased region" description="Basic residues" evidence="2">
    <location>
        <begin position="465"/>
        <end position="474"/>
    </location>
</feature>
<feature type="region of interest" description="Disordered" evidence="2">
    <location>
        <begin position="259"/>
        <end position="341"/>
    </location>
</feature>